<gene>
    <name evidence="1" type="ORF">J2X07_001041</name>
</gene>
<comment type="caution">
    <text evidence="1">The sequence shown here is derived from an EMBL/GenBank/DDBJ whole genome shotgun (WGS) entry which is preliminary data.</text>
</comment>
<organism evidence="1 2">
    <name type="scientific">Fictibacillus barbaricus</name>
    <dbReference type="NCBI Taxonomy" id="182136"/>
    <lineage>
        <taxon>Bacteria</taxon>
        <taxon>Bacillati</taxon>
        <taxon>Bacillota</taxon>
        <taxon>Bacilli</taxon>
        <taxon>Bacillales</taxon>
        <taxon>Fictibacillaceae</taxon>
        <taxon>Fictibacillus</taxon>
    </lineage>
</organism>
<keyword evidence="1" id="KW-0167">Capsid protein</keyword>
<evidence type="ECO:0000313" key="1">
    <source>
        <dbReference type="EMBL" id="MDR7072066.1"/>
    </source>
</evidence>
<name>A0ABU1TXY9_9BACL</name>
<sequence length="148" mass="16886">MFKRPLFPKKGMGSPVQAAQMAQMAQMQQMQQMQAVQAAQMAQMQQPSWGFPQTLPSQYYPPQVLPAQVSPTNQQLQFNQQDVYVPMIHPTQNTQVNQMNYKYVHYFPQNTNVVNQATQQNLLGTTQPVQPFLCPPPCPCPCSPFRKK</sequence>
<evidence type="ECO:0000313" key="2">
    <source>
        <dbReference type="Proteomes" id="UP001258181"/>
    </source>
</evidence>
<dbReference type="EMBL" id="JAVDWA010000001">
    <property type="protein sequence ID" value="MDR7072066.1"/>
    <property type="molecule type" value="Genomic_DNA"/>
</dbReference>
<accession>A0ABU1TXY9</accession>
<protein>
    <submittedName>
        <fullName evidence="1">Spore coat protein D</fullName>
    </submittedName>
</protein>
<keyword evidence="1" id="KW-0946">Virion</keyword>
<keyword evidence="2" id="KW-1185">Reference proteome</keyword>
<dbReference type="Pfam" id="PF11122">
    <property type="entry name" value="Spore-coat_CotD"/>
    <property type="match status" value="1"/>
</dbReference>
<dbReference type="Proteomes" id="UP001258181">
    <property type="component" value="Unassembled WGS sequence"/>
</dbReference>
<proteinExistence type="predicted"/>
<reference evidence="1 2" key="1">
    <citation type="submission" date="2023-07" db="EMBL/GenBank/DDBJ databases">
        <title>Sorghum-associated microbial communities from plants grown in Nebraska, USA.</title>
        <authorList>
            <person name="Schachtman D."/>
        </authorList>
    </citation>
    <scope>NUCLEOTIDE SEQUENCE [LARGE SCALE GENOMIC DNA]</scope>
    <source>
        <strain evidence="1 2">BE211</strain>
    </source>
</reference>
<dbReference type="InterPro" id="IPR020108">
    <property type="entry name" value="Spore_coat_CotD"/>
</dbReference>
<dbReference type="RefSeq" id="WP_310257220.1">
    <property type="nucleotide sequence ID" value="NZ_JAVDWA010000001.1"/>
</dbReference>